<dbReference type="AlphaFoldDB" id="A0A5C5WSM6"/>
<evidence type="ECO:0000313" key="2">
    <source>
        <dbReference type="EMBL" id="TWT53155.1"/>
    </source>
</evidence>
<dbReference type="Proteomes" id="UP000316598">
    <property type="component" value="Unassembled WGS sequence"/>
</dbReference>
<comment type="caution">
    <text evidence="2">The sequence shown here is derived from an EMBL/GenBank/DDBJ whole genome shotgun (WGS) entry which is preliminary data.</text>
</comment>
<sequence>MIANRRVKFEPTDHEATLSEQRTLGGGNGLHEPRRQPSDVQLVVQSCHLEADTILTIAIISILHLAGLSNGVQKSVRPAIPEHALKLVFADHQNLHPQLLLYRAIQN</sequence>
<feature type="compositionally biased region" description="Basic and acidic residues" evidence="1">
    <location>
        <begin position="7"/>
        <end position="17"/>
    </location>
</feature>
<accession>A0A5C5WSM6</accession>
<organism evidence="2 3">
    <name type="scientific">Rubripirellula amarantea</name>
    <dbReference type="NCBI Taxonomy" id="2527999"/>
    <lineage>
        <taxon>Bacteria</taxon>
        <taxon>Pseudomonadati</taxon>
        <taxon>Planctomycetota</taxon>
        <taxon>Planctomycetia</taxon>
        <taxon>Pirellulales</taxon>
        <taxon>Pirellulaceae</taxon>
        <taxon>Rubripirellula</taxon>
    </lineage>
</organism>
<gene>
    <name evidence="2" type="ORF">Pla22_07830</name>
</gene>
<protein>
    <submittedName>
        <fullName evidence="2">Uncharacterized protein</fullName>
    </submittedName>
</protein>
<evidence type="ECO:0000256" key="1">
    <source>
        <dbReference type="SAM" id="MobiDB-lite"/>
    </source>
</evidence>
<evidence type="ECO:0000313" key="3">
    <source>
        <dbReference type="Proteomes" id="UP000316598"/>
    </source>
</evidence>
<keyword evidence="3" id="KW-1185">Reference proteome</keyword>
<feature type="region of interest" description="Disordered" evidence="1">
    <location>
        <begin position="1"/>
        <end position="37"/>
    </location>
</feature>
<reference evidence="2 3" key="1">
    <citation type="submission" date="2019-02" db="EMBL/GenBank/DDBJ databases">
        <title>Deep-cultivation of Planctomycetes and their phenomic and genomic characterization uncovers novel biology.</title>
        <authorList>
            <person name="Wiegand S."/>
            <person name="Jogler M."/>
            <person name="Boedeker C."/>
            <person name="Pinto D."/>
            <person name="Vollmers J."/>
            <person name="Rivas-Marin E."/>
            <person name="Kohn T."/>
            <person name="Peeters S.H."/>
            <person name="Heuer A."/>
            <person name="Rast P."/>
            <person name="Oberbeckmann S."/>
            <person name="Bunk B."/>
            <person name="Jeske O."/>
            <person name="Meyerdierks A."/>
            <person name="Storesund J.E."/>
            <person name="Kallscheuer N."/>
            <person name="Luecker S."/>
            <person name="Lage O.M."/>
            <person name="Pohl T."/>
            <person name="Merkel B.J."/>
            <person name="Hornburger P."/>
            <person name="Mueller R.-W."/>
            <person name="Bruemmer F."/>
            <person name="Labrenz M."/>
            <person name="Spormann A.M."/>
            <person name="Op Den Camp H."/>
            <person name="Overmann J."/>
            <person name="Amann R."/>
            <person name="Jetten M.S.M."/>
            <person name="Mascher T."/>
            <person name="Medema M.H."/>
            <person name="Devos D.P."/>
            <person name="Kaster A.-K."/>
            <person name="Ovreas L."/>
            <person name="Rohde M."/>
            <person name="Galperin M.Y."/>
            <person name="Jogler C."/>
        </authorList>
    </citation>
    <scope>NUCLEOTIDE SEQUENCE [LARGE SCALE GENOMIC DNA]</scope>
    <source>
        <strain evidence="2 3">Pla22</strain>
    </source>
</reference>
<proteinExistence type="predicted"/>
<dbReference type="EMBL" id="SJPI01000001">
    <property type="protein sequence ID" value="TWT53155.1"/>
    <property type="molecule type" value="Genomic_DNA"/>
</dbReference>
<name>A0A5C5WSM6_9BACT</name>